<evidence type="ECO:0000313" key="3">
    <source>
        <dbReference type="EMBL" id="KAB7577833.1"/>
    </source>
</evidence>
<dbReference type="EMBL" id="LEQJ01000014">
    <property type="protein sequence ID" value="RBS28776.1"/>
    <property type="molecule type" value="Genomic_DNA"/>
</dbReference>
<reference evidence="11 19" key="1">
    <citation type="submission" date="2015-06" db="EMBL/GenBank/DDBJ databases">
        <title>The Genome Sequence of Enterococcus faecium 131EA1.</title>
        <authorList>
            <consortium name="The Broad Institute Genomics Platform"/>
            <consortium name="The Broad Institute Genome Sequencing Center for Infectious Disease"/>
            <person name="Earl A.M."/>
            <person name="Van Tyne D."/>
            <person name="Lebreton F."/>
            <person name="Saavedra J.T."/>
            <person name="Gilmore M.S."/>
            <person name="Manson Mcguire A."/>
            <person name="Clock S."/>
            <person name="Crupain M."/>
            <person name="Rangan U."/>
            <person name="Young S."/>
            <person name="Abouelleil A."/>
            <person name="Cao P."/>
            <person name="Chapman S.B."/>
            <person name="Griggs A."/>
            <person name="Priest M."/>
            <person name="Shea T."/>
            <person name="Wortman J."/>
            <person name="Nusbaum C."/>
            <person name="Birren B."/>
        </authorList>
    </citation>
    <scope>NUCLEOTIDE SEQUENCE [LARGE SCALE GENOMIC DNA]</scope>
    <source>
        <strain evidence="11 19">131EA1</strain>
    </source>
</reference>
<feature type="transmembrane region" description="Helical" evidence="1">
    <location>
        <begin position="85"/>
        <end position="103"/>
    </location>
</feature>
<dbReference type="EMBL" id="NGLB01000002">
    <property type="protein sequence ID" value="OTN95680.1"/>
    <property type="molecule type" value="Genomic_DNA"/>
</dbReference>
<dbReference type="Proteomes" id="UP000289562">
    <property type="component" value="Unassembled WGS sequence"/>
</dbReference>
<evidence type="ECO:0000313" key="17">
    <source>
        <dbReference type="Proteomes" id="UP000194737"/>
    </source>
</evidence>
<evidence type="ECO:0000313" key="6">
    <source>
        <dbReference type="EMBL" id="MDC4247135.1"/>
    </source>
</evidence>
<reference evidence="13 15" key="3">
    <citation type="submission" date="2016-04" db="EMBL/GenBank/DDBJ databases">
        <authorList>
            <person name="Millard A."/>
        </authorList>
    </citation>
    <scope>NUCLEOTIDE SEQUENCE [LARGE SCALE GENOMIC DNA]</scope>
    <source>
        <strain evidence="13">Isolate 22</strain>
    </source>
</reference>
<name>A0A132P664_ENTFC</name>
<dbReference type="Proteomes" id="UP000249070">
    <property type="component" value="Unassembled WGS sequence"/>
</dbReference>
<dbReference type="EMBL" id="MVGJ01000056">
    <property type="protein sequence ID" value="OOL82262.1"/>
    <property type="molecule type" value="Genomic_DNA"/>
</dbReference>
<keyword evidence="1" id="KW-0472">Membrane</keyword>
<feature type="transmembrane region" description="Helical" evidence="1">
    <location>
        <begin position="146"/>
        <end position="164"/>
    </location>
</feature>
<dbReference type="Proteomes" id="UP000194737">
    <property type="component" value="Unassembled WGS sequence"/>
</dbReference>
<dbReference type="RefSeq" id="WP_002287389.1">
    <property type="nucleotide sequence ID" value="NZ_AP019394.1"/>
</dbReference>
<dbReference type="EMBL" id="WEFP01000001">
    <property type="protein sequence ID" value="KAB7577833.1"/>
    <property type="molecule type" value="Genomic_DNA"/>
</dbReference>
<dbReference type="EMBL" id="PJVH01000015">
    <property type="protein sequence ID" value="RXU89188.1"/>
    <property type="molecule type" value="Genomic_DNA"/>
</dbReference>
<reference evidence="6" key="10">
    <citation type="submission" date="2022-05" db="EMBL/GenBank/DDBJ databases">
        <title>Draft genome sequences of Clostridium perfringens strains isolated from Peru.</title>
        <authorList>
            <person name="Hurtado R."/>
            <person name="Lima L."/>
            <person name="Sousa T."/>
            <person name="Jaiswal A.K."/>
            <person name="Tiwari S."/>
            <person name="Maturrano L."/>
            <person name="Brenig B."/>
            <person name="Azevedo V."/>
        </authorList>
    </citation>
    <scope>NUCLEOTIDE SEQUENCE</scope>
    <source>
        <strain evidence="6">CP4</strain>
    </source>
</reference>
<evidence type="ECO:0000256" key="1">
    <source>
        <dbReference type="SAM" id="Phobius"/>
    </source>
</evidence>
<dbReference type="Proteomes" id="UP000070452">
    <property type="component" value="Unassembled WGS sequence"/>
</dbReference>
<dbReference type="Proteomes" id="UP001141166">
    <property type="component" value="Unassembled WGS sequence"/>
</dbReference>
<dbReference type="InterPro" id="IPR006976">
    <property type="entry name" value="VanZ-like"/>
</dbReference>
<reference evidence="12 20" key="6">
    <citation type="submission" date="2017-12" db="EMBL/GenBank/DDBJ databases">
        <title>A pool of 800 enterococci isolated from chicken carcass rinse samples from New Zealand.</title>
        <authorList>
            <person name="Zhang J."/>
            <person name="Rogers L."/>
            <person name="Midwinter A."/>
            <person name="French N."/>
        </authorList>
    </citation>
    <scope>NUCLEOTIDE SEQUENCE [LARGE SCALE GENOMIC DNA]</scope>
    <source>
        <strain evidence="12 20">EN697</strain>
    </source>
</reference>
<dbReference type="PATRIC" id="fig|1352.1358.peg.2551"/>
<evidence type="ECO:0000313" key="16">
    <source>
        <dbReference type="Proteomes" id="UP000191171"/>
    </source>
</evidence>
<reference evidence="4 14" key="2">
    <citation type="submission" date="2016-01" db="EMBL/GenBank/DDBJ databases">
        <title>Molecular Mechanisms for transfer of large genomic segments between Enterococcus faecium strains.</title>
        <authorList>
            <person name="Garcia-Solache M.A."/>
            <person name="Lebreton F."/>
            <person name="Mclaughlin R.E."/>
            <person name="Whiteaker J.D."/>
            <person name="Gilmore M.S."/>
            <person name="Rice L.B."/>
        </authorList>
    </citation>
    <scope>NUCLEOTIDE SEQUENCE [LARGE SCALE GENOMIC DNA]</scope>
    <source>
        <strain evidence="4 14">D344RRF x C68</strain>
    </source>
</reference>
<accession>A0A132P664</accession>
<reference evidence="9 17" key="5">
    <citation type="submission" date="2017-05" db="EMBL/GenBank/DDBJ databases">
        <title>The Genome Sequence of Enterococcus faecium 6F2_DIV0138.</title>
        <authorList>
            <consortium name="The Broad Institute Genomics Platform"/>
            <consortium name="The Broad Institute Genomic Center for Infectious Diseases"/>
            <person name="Earl A."/>
            <person name="Manson A."/>
            <person name="Schwartman J."/>
            <person name="Gilmore M."/>
            <person name="Abouelleil A."/>
            <person name="Cao P."/>
            <person name="Chapman S."/>
            <person name="Cusick C."/>
            <person name="Shea T."/>
            <person name="Young S."/>
            <person name="Neafsey D."/>
            <person name="Nusbaum C."/>
            <person name="Birren B."/>
        </authorList>
    </citation>
    <scope>NUCLEOTIDE SEQUENCE [LARGE SCALE GENOMIC DNA]</scope>
    <source>
        <strain evidence="9 17">6F2_DIV0138</strain>
    </source>
</reference>
<gene>
    <name evidence="9" type="ORF">A5804_002691</name>
    <name evidence="4" type="ORF">AWT83_04605</name>
    <name evidence="8" type="ORF">B1P95_10325</name>
    <name evidence="12" type="ORF">CYQ77_06185</name>
    <name evidence="10" type="ORF">DKP91_06380</name>
    <name evidence="13" type="ORF">DTPHA_601397</name>
    <name evidence="11" type="ORF">EB12_02320</name>
    <name evidence="3" type="ORF">GBM73_11090</name>
    <name evidence="5" type="ORF">KYX88_05800</name>
    <name evidence="6" type="ORF">M3X98_03580</name>
    <name evidence="7" type="ORF">P6Z85_03135</name>
</gene>
<dbReference type="Proteomes" id="UP000191171">
    <property type="component" value="Unassembled WGS sequence"/>
</dbReference>
<evidence type="ECO:0000313" key="21">
    <source>
        <dbReference type="Proteomes" id="UP000469871"/>
    </source>
</evidence>
<evidence type="ECO:0000313" key="19">
    <source>
        <dbReference type="Proteomes" id="UP000253144"/>
    </source>
</evidence>
<keyword evidence="1" id="KW-1133">Transmembrane helix</keyword>
<evidence type="ECO:0000313" key="15">
    <source>
        <dbReference type="Proteomes" id="UP000183509"/>
    </source>
</evidence>
<organism evidence="4 14">
    <name type="scientific">Enterococcus faecium</name>
    <name type="common">Streptococcus faecium</name>
    <dbReference type="NCBI Taxonomy" id="1352"/>
    <lineage>
        <taxon>Bacteria</taxon>
        <taxon>Bacillati</taxon>
        <taxon>Bacillota</taxon>
        <taxon>Bacilli</taxon>
        <taxon>Lactobacillales</taxon>
        <taxon>Enterococcaceae</taxon>
        <taxon>Enterococcus</taxon>
    </lineage>
</organism>
<comment type="caution">
    <text evidence="4">The sequence shown here is derived from an EMBL/GenBank/DDBJ whole genome shotgun (WGS) entry which is preliminary data.</text>
</comment>
<reference evidence="3 21" key="8">
    <citation type="submission" date="2019-10" db="EMBL/GenBank/DDBJ databases">
        <title>Evolutionary dynamics of vancomycin-resistant Enterococcus faecium during gastrointestinal tract colonization and bloodstream infection in immunocompromised pediatric patients.</title>
        <authorList>
            <person name="Chilambi G.S."/>
            <person name="Nordstrom H.R."/>
            <person name="Evans D.R."/>
            <person name="Ferrolino J."/>
            <person name="Hayden R.T."/>
            <person name="Maron G.M."/>
            <person name="Vo A.N."/>
            <person name="Gilmore M.S."/>
            <person name="Wolf J."/>
            <person name="Rosch J.W."/>
            <person name="Van Tyne D."/>
        </authorList>
    </citation>
    <scope>NUCLEOTIDE SEQUENCE [LARGE SCALE GENOMIC DNA]</scope>
    <source>
        <strain evidence="3 21">VRECG27</strain>
    </source>
</reference>
<sequence>MNSSKKQMKNGNIYLVIALIVVIILFYSSSQTYGQQSQVSRLESWLPNQPFKDTLAGIRFNYGGSMVSIDHLGYAKFLEFFLRKGAHFGTYFILGGSLFLGVFPKLKIWWLTAILAWLSATGYAGLDEFHQMMTGGRTPMFQDVMLDSIGALTAVILCVLFAAFKKRL</sequence>
<dbReference type="Proteomes" id="UP000253144">
    <property type="component" value="Unassembled WGS sequence"/>
</dbReference>
<feature type="domain" description="VanZ-like" evidence="2">
    <location>
        <begin position="15"/>
        <end position="161"/>
    </location>
</feature>
<reference evidence="10 18" key="7">
    <citation type="submission" date="2018-05" db="EMBL/GenBank/DDBJ databases">
        <title>Vancomycin-resistant Enterococcus faecium strain from Chelyabinsk, Russia.</title>
        <authorList>
            <person name="Gostev V."/>
            <person name="Goncharov A."/>
            <person name="Kolodzhieva V."/>
            <person name="Suvorov A."/>
            <person name="Sidorenko S."/>
            <person name="Zueva L."/>
        </authorList>
    </citation>
    <scope>NUCLEOTIDE SEQUENCE [LARGE SCALE GENOMIC DNA]</scope>
    <source>
        <strain evidence="10 18">20</strain>
    </source>
</reference>
<dbReference type="PIRSF" id="PIRSF019083">
    <property type="entry name" value="UCP019083_VanZ"/>
    <property type="match status" value="1"/>
</dbReference>
<dbReference type="InterPro" id="IPR016747">
    <property type="entry name" value="Phosphotransbutyrylase"/>
</dbReference>
<reference evidence="5" key="9">
    <citation type="journal article" date="2022" name="J. Anim. Sci.">
        <title>Whole genome sequence analyses-based assessment of virulence potential and antimicrobial susceptibilities and resistance of Enterococcus faecium strains isolated from commercial swine and cattle probiotic products.</title>
        <authorList>
            <person name="Shridhar P.B."/>
            <person name="Amachawadi R.G."/>
            <person name="Tokach M."/>
            <person name="Patel I."/>
            <person name="Gangiredla J."/>
            <person name="Mammel M."/>
            <person name="Nagaraja T.G."/>
        </authorList>
    </citation>
    <scope>NUCLEOTIDE SEQUENCE</scope>
    <source>
        <strain evidence="5">EF215</strain>
    </source>
</reference>
<dbReference type="NCBIfam" id="NF037970">
    <property type="entry name" value="vanZ_1"/>
    <property type="match status" value="1"/>
</dbReference>
<dbReference type="Proteomes" id="UP000183509">
    <property type="component" value="Unassembled WGS sequence"/>
</dbReference>
<evidence type="ECO:0000313" key="14">
    <source>
        <dbReference type="Proteomes" id="UP000070452"/>
    </source>
</evidence>
<dbReference type="EMBL" id="JAMWMK010000004">
    <property type="protein sequence ID" value="MDC4247135.1"/>
    <property type="molecule type" value="Genomic_DNA"/>
</dbReference>
<evidence type="ECO:0000313" key="12">
    <source>
        <dbReference type="EMBL" id="RXU89188.1"/>
    </source>
</evidence>
<reference evidence="8 16" key="4">
    <citation type="submission" date="2017-02" db="EMBL/GenBank/DDBJ databases">
        <title>Clonality and virulence of isolates of VRE in Hematopoietic Stem Cell Transplanted (HSCT) patients.</title>
        <authorList>
            <person name="Marchi A.P."/>
            <person name="Martins R.C."/>
            <person name="Marie S.K."/>
            <person name="Levin A.S."/>
            <person name="Costa S.F."/>
        </authorList>
    </citation>
    <scope>NUCLEOTIDE SEQUENCE [LARGE SCALE GENOMIC DNA]</scope>
    <source>
        <strain evidence="8 16">LIM1759</strain>
    </source>
</reference>
<evidence type="ECO:0000313" key="8">
    <source>
        <dbReference type="EMBL" id="OOL82262.1"/>
    </source>
</evidence>
<dbReference type="EMBL" id="FKLM01000019">
    <property type="protein sequence ID" value="SAM44363.1"/>
    <property type="molecule type" value="Genomic_DNA"/>
</dbReference>
<dbReference type="EMBL" id="LRHK01000001">
    <property type="protein sequence ID" value="KWX17818.1"/>
    <property type="molecule type" value="Genomic_DNA"/>
</dbReference>
<evidence type="ECO:0000313" key="20">
    <source>
        <dbReference type="Proteomes" id="UP000289562"/>
    </source>
</evidence>
<evidence type="ECO:0000313" key="13">
    <source>
        <dbReference type="EMBL" id="SAM44363.1"/>
    </source>
</evidence>
<evidence type="ECO:0000313" key="10">
    <source>
        <dbReference type="EMBL" id="PZM56001.1"/>
    </source>
</evidence>
<dbReference type="AlphaFoldDB" id="A0A132P664"/>
<dbReference type="EMBL" id="QHGU01000023">
    <property type="protein sequence ID" value="PZM56001.1"/>
    <property type="molecule type" value="Genomic_DNA"/>
</dbReference>
<evidence type="ECO:0000313" key="7">
    <source>
        <dbReference type="EMBL" id="MDT2369182.1"/>
    </source>
</evidence>
<evidence type="ECO:0000313" key="9">
    <source>
        <dbReference type="EMBL" id="OTN95680.1"/>
    </source>
</evidence>
<keyword evidence="1" id="KW-0812">Transmembrane</keyword>
<dbReference type="Proteomes" id="UP001139644">
    <property type="component" value="Unassembled WGS sequence"/>
</dbReference>
<dbReference type="Proteomes" id="UP000469871">
    <property type="component" value="Unassembled WGS sequence"/>
</dbReference>
<dbReference type="Proteomes" id="UP001260956">
    <property type="component" value="Unassembled WGS sequence"/>
</dbReference>
<evidence type="ECO:0000313" key="4">
    <source>
        <dbReference type="EMBL" id="KWX17818.1"/>
    </source>
</evidence>
<evidence type="ECO:0000313" key="18">
    <source>
        <dbReference type="Proteomes" id="UP000249070"/>
    </source>
</evidence>
<dbReference type="OMA" id="HFGTYFL"/>
<proteinExistence type="predicted"/>
<dbReference type="EMBL" id="JAIFOC010000042">
    <property type="protein sequence ID" value="MBX4222359.1"/>
    <property type="molecule type" value="Genomic_DNA"/>
</dbReference>
<evidence type="ECO:0000313" key="5">
    <source>
        <dbReference type="EMBL" id="MBX4222359.1"/>
    </source>
</evidence>
<dbReference type="EMBL" id="JARPTX010000007">
    <property type="protein sequence ID" value="MDT2369182.1"/>
    <property type="molecule type" value="Genomic_DNA"/>
</dbReference>
<evidence type="ECO:0000313" key="11">
    <source>
        <dbReference type="EMBL" id="RBS28776.1"/>
    </source>
</evidence>
<evidence type="ECO:0000259" key="2">
    <source>
        <dbReference type="Pfam" id="PF04892"/>
    </source>
</evidence>
<reference evidence="7" key="11">
    <citation type="submission" date="2023-03" db="EMBL/GenBank/DDBJ databases">
        <authorList>
            <person name="Shen W."/>
            <person name="Cai J."/>
        </authorList>
    </citation>
    <scope>NUCLEOTIDE SEQUENCE</scope>
    <source>
        <strain evidence="7">B1010-2</strain>
    </source>
</reference>
<dbReference type="Pfam" id="PF04892">
    <property type="entry name" value="VanZ"/>
    <property type="match status" value="1"/>
</dbReference>
<protein>
    <submittedName>
        <fullName evidence="9">Integral membrane protein</fullName>
    </submittedName>
    <submittedName>
        <fullName evidence="3">VanZ family protein</fullName>
    </submittedName>
</protein>
<feature type="transmembrane region" description="Helical" evidence="1">
    <location>
        <begin position="108"/>
        <end position="126"/>
    </location>
</feature>